<feature type="region of interest" description="Disordered" evidence="2">
    <location>
        <begin position="1"/>
        <end position="25"/>
    </location>
</feature>
<organism evidence="3">
    <name type="scientific">Tanacetum cinerariifolium</name>
    <name type="common">Dalmatian daisy</name>
    <name type="synonym">Chrysanthemum cinerariifolium</name>
    <dbReference type="NCBI Taxonomy" id="118510"/>
    <lineage>
        <taxon>Eukaryota</taxon>
        <taxon>Viridiplantae</taxon>
        <taxon>Streptophyta</taxon>
        <taxon>Embryophyta</taxon>
        <taxon>Tracheophyta</taxon>
        <taxon>Spermatophyta</taxon>
        <taxon>Magnoliopsida</taxon>
        <taxon>eudicotyledons</taxon>
        <taxon>Gunneridae</taxon>
        <taxon>Pentapetalae</taxon>
        <taxon>asterids</taxon>
        <taxon>campanulids</taxon>
        <taxon>Asterales</taxon>
        <taxon>Asteraceae</taxon>
        <taxon>Asteroideae</taxon>
        <taxon>Anthemideae</taxon>
        <taxon>Anthemidinae</taxon>
        <taxon>Tanacetum</taxon>
    </lineage>
</organism>
<accession>A0A699VDX9</accession>
<proteinExistence type="predicted"/>
<sequence>SLQSSQLPKAKDKGKGIMVEPKKPLKKKDQIAIDEEIARKLEAQMKAEMEEEERITREKVKANIAVVEQWDEVQAKIDADMELAQRLQTEEQEQLTDAKKARMFMEFLEKRRRFFARKREIKKRNRPPTKA</sequence>
<evidence type="ECO:0000256" key="1">
    <source>
        <dbReference type="SAM" id="Coils"/>
    </source>
</evidence>
<feature type="compositionally biased region" description="Basic and acidic residues" evidence="2">
    <location>
        <begin position="9"/>
        <end position="25"/>
    </location>
</feature>
<gene>
    <name evidence="3" type="ORF">Tci_904138</name>
</gene>
<evidence type="ECO:0000256" key="2">
    <source>
        <dbReference type="SAM" id="MobiDB-lite"/>
    </source>
</evidence>
<protein>
    <submittedName>
        <fullName evidence="3">Uncharacterized protein</fullName>
    </submittedName>
</protein>
<dbReference type="AlphaFoldDB" id="A0A699VDX9"/>
<evidence type="ECO:0000313" key="3">
    <source>
        <dbReference type="EMBL" id="GFD32169.1"/>
    </source>
</evidence>
<feature type="non-terminal residue" evidence="3">
    <location>
        <position position="1"/>
    </location>
</feature>
<comment type="caution">
    <text evidence="3">The sequence shown here is derived from an EMBL/GenBank/DDBJ whole genome shotgun (WGS) entry which is preliminary data.</text>
</comment>
<keyword evidence="1" id="KW-0175">Coiled coil</keyword>
<feature type="coiled-coil region" evidence="1">
    <location>
        <begin position="31"/>
        <end position="58"/>
    </location>
</feature>
<dbReference type="EMBL" id="BKCJ011421361">
    <property type="protein sequence ID" value="GFD32169.1"/>
    <property type="molecule type" value="Genomic_DNA"/>
</dbReference>
<reference evidence="3" key="1">
    <citation type="journal article" date="2019" name="Sci. Rep.">
        <title>Draft genome of Tanacetum cinerariifolium, the natural source of mosquito coil.</title>
        <authorList>
            <person name="Yamashiro T."/>
            <person name="Shiraishi A."/>
            <person name="Satake H."/>
            <person name="Nakayama K."/>
        </authorList>
    </citation>
    <scope>NUCLEOTIDE SEQUENCE</scope>
</reference>
<name>A0A699VDX9_TANCI</name>